<keyword evidence="2" id="KW-1185">Reference proteome</keyword>
<sequence length="161" mass="18538">MDKTAWWSWTSLKQFFNALCTYTEHQSKQHDHCVHELIETVFPDPLRMLCECVVPFALQACFKQMELSMMYKTEVLQRSEDVKKWHMIATFKNDQALISTCWLLNLILQCGLTHLGQTGATHYLTVLADGRHVCDCCMVLNLALAAHTQGLHFSIGLIHLR</sequence>
<dbReference type="AlphaFoldDB" id="A0AA39P862"/>
<dbReference type="EMBL" id="JAUEPU010000089">
    <property type="protein sequence ID" value="KAK0479372.1"/>
    <property type="molecule type" value="Genomic_DNA"/>
</dbReference>
<reference evidence="1" key="1">
    <citation type="submission" date="2023-06" db="EMBL/GenBank/DDBJ databases">
        <authorList>
            <consortium name="Lawrence Berkeley National Laboratory"/>
            <person name="Ahrendt S."/>
            <person name="Sahu N."/>
            <person name="Indic B."/>
            <person name="Wong-Bajracharya J."/>
            <person name="Merenyi Z."/>
            <person name="Ke H.-M."/>
            <person name="Monk M."/>
            <person name="Kocsube S."/>
            <person name="Drula E."/>
            <person name="Lipzen A."/>
            <person name="Balint B."/>
            <person name="Henrissat B."/>
            <person name="Andreopoulos B."/>
            <person name="Martin F.M."/>
            <person name="Harder C.B."/>
            <person name="Rigling D."/>
            <person name="Ford K.L."/>
            <person name="Foster G.D."/>
            <person name="Pangilinan J."/>
            <person name="Papanicolaou A."/>
            <person name="Barry K."/>
            <person name="LaButti K."/>
            <person name="Viragh M."/>
            <person name="Koriabine M."/>
            <person name="Yan M."/>
            <person name="Riley R."/>
            <person name="Champramary S."/>
            <person name="Plett K.L."/>
            <person name="Tsai I.J."/>
            <person name="Slot J."/>
            <person name="Sipos G."/>
            <person name="Plett J."/>
            <person name="Nagy L.G."/>
            <person name="Grigoriev I.V."/>
        </authorList>
    </citation>
    <scope>NUCLEOTIDE SEQUENCE</scope>
    <source>
        <strain evidence="1">HWK02</strain>
    </source>
</reference>
<gene>
    <name evidence="1" type="ORF">EDD18DRAFT_1312468</name>
</gene>
<evidence type="ECO:0000313" key="1">
    <source>
        <dbReference type="EMBL" id="KAK0479372.1"/>
    </source>
</evidence>
<protein>
    <submittedName>
        <fullName evidence="1">Uncharacterized protein</fullName>
    </submittedName>
</protein>
<name>A0AA39P862_9AGAR</name>
<dbReference type="Proteomes" id="UP001175228">
    <property type="component" value="Unassembled WGS sequence"/>
</dbReference>
<comment type="caution">
    <text evidence="1">The sequence shown here is derived from an EMBL/GenBank/DDBJ whole genome shotgun (WGS) entry which is preliminary data.</text>
</comment>
<evidence type="ECO:0000313" key="2">
    <source>
        <dbReference type="Proteomes" id="UP001175228"/>
    </source>
</evidence>
<organism evidence="1 2">
    <name type="scientific">Armillaria luteobubalina</name>
    <dbReference type="NCBI Taxonomy" id="153913"/>
    <lineage>
        <taxon>Eukaryota</taxon>
        <taxon>Fungi</taxon>
        <taxon>Dikarya</taxon>
        <taxon>Basidiomycota</taxon>
        <taxon>Agaricomycotina</taxon>
        <taxon>Agaricomycetes</taxon>
        <taxon>Agaricomycetidae</taxon>
        <taxon>Agaricales</taxon>
        <taxon>Marasmiineae</taxon>
        <taxon>Physalacriaceae</taxon>
        <taxon>Armillaria</taxon>
    </lineage>
</organism>
<accession>A0AA39P862</accession>
<proteinExistence type="predicted"/>